<feature type="transmembrane region" description="Helical" evidence="1">
    <location>
        <begin position="296"/>
        <end position="315"/>
    </location>
</feature>
<evidence type="ECO:0000256" key="1">
    <source>
        <dbReference type="SAM" id="Phobius"/>
    </source>
</evidence>
<feature type="transmembrane region" description="Helical" evidence="1">
    <location>
        <begin position="137"/>
        <end position="156"/>
    </location>
</feature>
<feature type="transmembrane region" description="Helical" evidence="1">
    <location>
        <begin position="219"/>
        <end position="237"/>
    </location>
</feature>
<feature type="transmembrane region" description="Helical" evidence="1">
    <location>
        <begin position="42"/>
        <end position="64"/>
    </location>
</feature>
<sequence length="515" mass="60500">MFQEYPYTEPDQIDLKQVQTHTGKSISATNTTRRIWTANEKFIFRAACIFVLVFSIPTDLGWYAKLVTLDYAHLNYRHLNSLVAFFNPHFINHYSESGFFGLYSYVNLLLVFIVALIAASIWTVLDKNRRDYDVLYYWVRVAARYRIAYGVIAWGYKKIFVMQMPFPGQGLLNTEFINFFAKRLYWESLGIVPAYEVFLGFAEFVPGILLLFRKTTALGAALTVVVLGNVAIANHAYDIGEQVPSFSLSLLAFFVLWYYLPAIWNLLINEKDSQVVSFVPAFRYTWQTYLKRSIQYTGNFIFVLLFGVFEVYAYTHNDFYKIPNTPGLTGSKGYYQVSEFKRNNKIIPYSPLDSIRWQDVTFEEFSSMSFRVANRPQQIQMFAAGSYPRAGEPYDYTWKFHPKGDERRYETNEDVYDPEKRDININWEFAGLGSERHWYYYKADTVNQILYLQHKNRHSRNLKQVLHYSRPDESRIILYGTNEFNDSIYVVLDKQEKNYPAITSYDRSSSKIYTY</sequence>
<feature type="transmembrane region" description="Helical" evidence="1">
    <location>
        <begin position="192"/>
        <end position="212"/>
    </location>
</feature>
<proteinExistence type="predicted"/>
<dbReference type="Proteomes" id="UP000001822">
    <property type="component" value="Chromosome"/>
</dbReference>
<feature type="transmembrane region" description="Helical" evidence="1">
    <location>
        <begin position="243"/>
        <end position="260"/>
    </location>
</feature>
<accession>A0A6N4SNL7</accession>
<gene>
    <name evidence="2" type="ordered locus">CHU_0556</name>
</gene>
<dbReference type="EMBL" id="CP000383">
    <property type="protein sequence ID" value="ABG57843.1"/>
    <property type="molecule type" value="Genomic_DNA"/>
</dbReference>
<keyword evidence="1" id="KW-0812">Transmembrane</keyword>
<organism evidence="2 3">
    <name type="scientific">Cytophaga hutchinsonii (strain ATCC 33406 / DSM 1761 / CIP 103989 / NBRC 15051 / NCIMB 9469 / D465)</name>
    <dbReference type="NCBI Taxonomy" id="269798"/>
    <lineage>
        <taxon>Bacteria</taxon>
        <taxon>Pseudomonadati</taxon>
        <taxon>Bacteroidota</taxon>
        <taxon>Cytophagia</taxon>
        <taxon>Cytophagales</taxon>
        <taxon>Cytophagaceae</taxon>
        <taxon>Cytophaga</taxon>
    </lineage>
</organism>
<keyword evidence="1" id="KW-0472">Membrane</keyword>
<protein>
    <recommendedName>
        <fullName evidence="4">DoxX family protein</fullName>
    </recommendedName>
</protein>
<keyword evidence="3" id="KW-1185">Reference proteome</keyword>
<evidence type="ECO:0000313" key="3">
    <source>
        <dbReference type="Proteomes" id="UP000001822"/>
    </source>
</evidence>
<feature type="transmembrane region" description="Helical" evidence="1">
    <location>
        <begin position="102"/>
        <end position="125"/>
    </location>
</feature>
<name>A0A6N4SNL7_CYTH3</name>
<reference evidence="2 3" key="1">
    <citation type="journal article" date="2007" name="Appl. Environ. Microbiol.">
        <title>Genome sequence of the cellulolytic gliding bacterium Cytophaga hutchinsonii.</title>
        <authorList>
            <person name="Xie G."/>
            <person name="Bruce D.C."/>
            <person name="Challacombe J.F."/>
            <person name="Chertkov O."/>
            <person name="Detter J.C."/>
            <person name="Gilna P."/>
            <person name="Han C.S."/>
            <person name="Lucas S."/>
            <person name="Misra M."/>
            <person name="Myers G.L."/>
            <person name="Richardson P."/>
            <person name="Tapia R."/>
            <person name="Thayer N."/>
            <person name="Thompson L.S."/>
            <person name="Brettin T.S."/>
            <person name="Henrissat B."/>
            <person name="Wilson D.B."/>
            <person name="McBride M.J."/>
        </authorList>
    </citation>
    <scope>NUCLEOTIDE SEQUENCE [LARGE SCALE GENOMIC DNA]</scope>
    <source>
        <strain evidence="3">ATCC 33406 / DSM 1761 / CIP 103989 / NBRC 15051 / NCIMB 9469 / D465</strain>
    </source>
</reference>
<keyword evidence="1" id="KW-1133">Transmembrane helix</keyword>
<evidence type="ECO:0008006" key="4">
    <source>
        <dbReference type="Google" id="ProtNLM"/>
    </source>
</evidence>
<evidence type="ECO:0000313" key="2">
    <source>
        <dbReference type="EMBL" id="ABG57843.1"/>
    </source>
</evidence>
<dbReference type="AlphaFoldDB" id="A0A6N4SNL7"/>
<dbReference type="KEGG" id="chu:CHU_0556"/>
<dbReference type="RefSeq" id="WP_011583959.1">
    <property type="nucleotide sequence ID" value="NC_008255.1"/>
</dbReference>